<sequence>MKLQIIILVLAAVVIVECGHLFVGTNINRPMVYHHNAKYDSKLFRKRVENLHYVLPQVPSTIGKSIQGILAYDKTHTTASANITQGGIGFTFVNLRMKSERGNKLNYDVYIYV</sequence>
<evidence type="ECO:0000256" key="1">
    <source>
        <dbReference type="SAM" id="SignalP"/>
    </source>
</evidence>
<dbReference type="Proteomes" id="UP000504629">
    <property type="component" value="Unplaced"/>
</dbReference>
<dbReference type="KEGG" id="bman:114240940"/>
<reference evidence="3" key="1">
    <citation type="submission" date="2025-08" db="UniProtKB">
        <authorList>
            <consortium name="RefSeq"/>
        </authorList>
    </citation>
    <scope>IDENTIFICATION</scope>
    <source>
        <tissue evidence="3">Silk gland</tissue>
    </source>
</reference>
<name>A0A6J2JD73_BOMMA</name>
<gene>
    <name evidence="3" type="primary">LOC114240940</name>
</gene>
<feature type="signal peptide" evidence="1">
    <location>
        <begin position="1"/>
        <end position="18"/>
    </location>
</feature>
<proteinExistence type="predicted"/>
<protein>
    <submittedName>
        <fullName evidence="3">Uncharacterized protein LOC114240940</fullName>
    </submittedName>
</protein>
<dbReference type="Pfam" id="PF15868">
    <property type="entry name" value="MBF2"/>
    <property type="match status" value="1"/>
</dbReference>
<evidence type="ECO:0000313" key="3">
    <source>
        <dbReference type="RefSeq" id="XP_028027431.1"/>
    </source>
</evidence>
<keyword evidence="2" id="KW-1185">Reference proteome</keyword>
<organism evidence="2 3">
    <name type="scientific">Bombyx mandarina</name>
    <name type="common">Wild silk moth</name>
    <name type="synonym">Wild silkworm</name>
    <dbReference type="NCBI Taxonomy" id="7092"/>
    <lineage>
        <taxon>Eukaryota</taxon>
        <taxon>Metazoa</taxon>
        <taxon>Ecdysozoa</taxon>
        <taxon>Arthropoda</taxon>
        <taxon>Hexapoda</taxon>
        <taxon>Insecta</taxon>
        <taxon>Pterygota</taxon>
        <taxon>Neoptera</taxon>
        <taxon>Endopterygota</taxon>
        <taxon>Lepidoptera</taxon>
        <taxon>Glossata</taxon>
        <taxon>Ditrysia</taxon>
        <taxon>Bombycoidea</taxon>
        <taxon>Bombycidae</taxon>
        <taxon>Bombycinae</taxon>
        <taxon>Bombyx</taxon>
    </lineage>
</organism>
<dbReference type="InterPro" id="IPR031734">
    <property type="entry name" value="MBF2"/>
</dbReference>
<dbReference type="OrthoDB" id="7374636at2759"/>
<accession>A0A6J2JD73</accession>
<dbReference type="AlphaFoldDB" id="A0A6J2JD73"/>
<evidence type="ECO:0000313" key="2">
    <source>
        <dbReference type="Proteomes" id="UP000504629"/>
    </source>
</evidence>
<dbReference type="RefSeq" id="XP_028027431.1">
    <property type="nucleotide sequence ID" value="XM_028171630.1"/>
</dbReference>
<keyword evidence="1" id="KW-0732">Signal</keyword>
<feature type="chain" id="PRO_5026864086" evidence="1">
    <location>
        <begin position="19"/>
        <end position="113"/>
    </location>
</feature>
<dbReference type="GeneID" id="114240940"/>